<dbReference type="RefSeq" id="XP_014154462.1">
    <property type="nucleotide sequence ID" value="XM_014298987.1"/>
</dbReference>
<name>A0A0L0FUQ8_9EUKA</name>
<keyword evidence="3" id="KW-1185">Reference proteome</keyword>
<dbReference type="EMBL" id="KQ242135">
    <property type="protein sequence ID" value="KNC80560.1"/>
    <property type="molecule type" value="Genomic_DNA"/>
</dbReference>
<reference evidence="2 3" key="1">
    <citation type="submission" date="2011-02" db="EMBL/GenBank/DDBJ databases">
        <title>The Genome Sequence of Sphaeroforma arctica JP610.</title>
        <authorList>
            <consortium name="The Broad Institute Genome Sequencing Platform"/>
            <person name="Russ C."/>
            <person name="Cuomo C."/>
            <person name="Young S.K."/>
            <person name="Zeng Q."/>
            <person name="Gargeya S."/>
            <person name="Alvarado L."/>
            <person name="Berlin A."/>
            <person name="Chapman S.B."/>
            <person name="Chen Z."/>
            <person name="Freedman E."/>
            <person name="Gellesch M."/>
            <person name="Goldberg J."/>
            <person name="Griggs A."/>
            <person name="Gujja S."/>
            <person name="Heilman E."/>
            <person name="Heiman D."/>
            <person name="Howarth C."/>
            <person name="Mehta T."/>
            <person name="Neiman D."/>
            <person name="Pearson M."/>
            <person name="Roberts A."/>
            <person name="Saif S."/>
            <person name="Shea T."/>
            <person name="Shenoy N."/>
            <person name="Sisk P."/>
            <person name="Stolte C."/>
            <person name="Sykes S."/>
            <person name="White J."/>
            <person name="Yandava C."/>
            <person name="Burger G."/>
            <person name="Gray M.W."/>
            <person name="Holland P.W.H."/>
            <person name="King N."/>
            <person name="Lang F.B.F."/>
            <person name="Roger A.J."/>
            <person name="Ruiz-Trillo I."/>
            <person name="Haas B."/>
            <person name="Nusbaum C."/>
            <person name="Birren B."/>
        </authorList>
    </citation>
    <scope>NUCLEOTIDE SEQUENCE [LARGE SCALE GENOMIC DNA]</scope>
    <source>
        <strain evidence="2 3">JP610</strain>
    </source>
</reference>
<dbReference type="GeneID" id="25907582"/>
<dbReference type="Proteomes" id="UP000054560">
    <property type="component" value="Unassembled WGS sequence"/>
</dbReference>
<feature type="region of interest" description="Disordered" evidence="1">
    <location>
        <begin position="1"/>
        <end position="151"/>
    </location>
</feature>
<feature type="compositionally biased region" description="Polar residues" evidence="1">
    <location>
        <begin position="38"/>
        <end position="47"/>
    </location>
</feature>
<sequence length="151" mass="16423">MRRADNRNIKIPAKTMPQTSTVAGKRKDRSEKAADVDTQMTDANPNPTQKRQRTQKTQTTAAASGQKGAKQKAFKTQTKENRKITLQKLRAKAKADGSNTTAATTKKGKSNDTKVNALADAQMSEKTTRPGRRQRAAAKAEAAKKAGDQQL</sequence>
<evidence type="ECO:0000313" key="3">
    <source>
        <dbReference type="Proteomes" id="UP000054560"/>
    </source>
</evidence>
<gene>
    <name evidence="2" type="ORF">SARC_07078</name>
</gene>
<evidence type="ECO:0000313" key="2">
    <source>
        <dbReference type="EMBL" id="KNC80560.1"/>
    </source>
</evidence>
<organism evidence="2 3">
    <name type="scientific">Sphaeroforma arctica JP610</name>
    <dbReference type="NCBI Taxonomy" id="667725"/>
    <lineage>
        <taxon>Eukaryota</taxon>
        <taxon>Ichthyosporea</taxon>
        <taxon>Ichthyophonida</taxon>
        <taxon>Sphaeroforma</taxon>
    </lineage>
</organism>
<feature type="compositionally biased region" description="Basic and acidic residues" evidence="1">
    <location>
        <begin position="141"/>
        <end position="151"/>
    </location>
</feature>
<accession>A0A0L0FUQ8</accession>
<feature type="compositionally biased region" description="Low complexity" evidence="1">
    <location>
        <begin position="55"/>
        <end position="68"/>
    </location>
</feature>
<dbReference type="AlphaFoldDB" id="A0A0L0FUQ8"/>
<protein>
    <submittedName>
        <fullName evidence="2">Uncharacterized protein</fullName>
    </submittedName>
</protein>
<proteinExistence type="predicted"/>
<evidence type="ECO:0000256" key="1">
    <source>
        <dbReference type="SAM" id="MobiDB-lite"/>
    </source>
</evidence>